<reference evidence="1" key="1">
    <citation type="journal article" date="2021" name="bioRxiv">
        <title>Whole Genome Assembly and Annotation of Northern Wild Rice, Zizania palustris L., Supports a Whole Genome Duplication in the Zizania Genus.</title>
        <authorList>
            <person name="Haas M."/>
            <person name="Kono T."/>
            <person name="Macchietto M."/>
            <person name="Millas R."/>
            <person name="McGilp L."/>
            <person name="Shao M."/>
            <person name="Duquette J."/>
            <person name="Hirsch C.N."/>
            <person name="Kimball J."/>
        </authorList>
    </citation>
    <scope>NUCLEOTIDE SEQUENCE</scope>
    <source>
        <tissue evidence="1">Fresh leaf tissue</tissue>
    </source>
</reference>
<evidence type="ECO:0000313" key="1">
    <source>
        <dbReference type="EMBL" id="KAG8048402.1"/>
    </source>
</evidence>
<dbReference type="AlphaFoldDB" id="A0A8J5RG49"/>
<accession>A0A8J5RG49</accession>
<sequence>MPQKIQRAAWESSPYRRETPAVGLAPFPVTTTPKSRTAAGPAPFAALITARLDQIKKPPVCAVQETVTCGSRSNSSRLWGPPACASCCRSLAMLLLLCAKLLRGACRRMLPSVLQRTTIKDSLCHLGKRKPCRGDIAVPEKNTL</sequence>
<name>A0A8J5RG49_ZIZPA</name>
<reference evidence="1" key="2">
    <citation type="submission" date="2021-02" db="EMBL/GenBank/DDBJ databases">
        <authorList>
            <person name="Kimball J.A."/>
            <person name="Haas M.W."/>
            <person name="Macchietto M."/>
            <person name="Kono T."/>
            <person name="Duquette J."/>
            <person name="Shao M."/>
        </authorList>
    </citation>
    <scope>NUCLEOTIDE SEQUENCE</scope>
    <source>
        <tissue evidence="1">Fresh leaf tissue</tissue>
    </source>
</reference>
<proteinExistence type="predicted"/>
<protein>
    <submittedName>
        <fullName evidence="1">Uncharacterized protein</fullName>
    </submittedName>
</protein>
<dbReference type="Proteomes" id="UP000729402">
    <property type="component" value="Unassembled WGS sequence"/>
</dbReference>
<gene>
    <name evidence="1" type="ORF">GUJ93_ZPchr0009g1415</name>
</gene>
<organism evidence="1 2">
    <name type="scientific">Zizania palustris</name>
    <name type="common">Northern wild rice</name>
    <dbReference type="NCBI Taxonomy" id="103762"/>
    <lineage>
        <taxon>Eukaryota</taxon>
        <taxon>Viridiplantae</taxon>
        <taxon>Streptophyta</taxon>
        <taxon>Embryophyta</taxon>
        <taxon>Tracheophyta</taxon>
        <taxon>Spermatophyta</taxon>
        <taxon>Magnoliopsida</taxon>
        <taxon>Liliopsida</taxon>
        <taxon>Poales</taxon>
        <taxon>Poaceae</taxon>
        <taxon>BOP clade</taxon>
        <taxon>Oryzoideae</taxon>
        <taxon>Oryzeae</taxon>
        <taxon>Zizaniinae</taxon>
        <taxon>Zizania</taxon>
    </lineage>
</organism>
<keyword evidence="2" id="KW-1185">Reference proteome</keyword>
<evidence type="ECO:0000313" key="2">
    <source>
        <dbReference type="Proteomes" id="UP000729402"/>
    </source>
</evidence>
<dbReference type="EMBL" id="JAAALK010000289">
    <property type="protein sequence ID" value="KAG8048402.1"/>
    <property type="molecule type" value="Genomic_DNA"/>
</dbReference>
<comment type="caution">
    <text evidence="1">The sequence shown here is derived from an EMBL/GenBank/DDBJ whole genome shotgun (WGS) entry which is preliminary data.</text>
</comment>